<evidence type="ECO:0000313" key="2">
    <source>
        <dbReference type="EMBL" id="UUF05396.1"/>
    </source>
</evidence>
<proteinExistence type="predicted"/>
<dbReference type="EMBL" id="CP071249">
    <property type="protein sequence ID" value="UUF05396.1"/>
    <property type="molecule type" value="Genomic_DNA"/>
</dbReference>
<evidence type="ECO:0000313" key="4">
    <source>
        <dbReference type="Proteomes" id="UP001058016"/>
    </source>
</evidence>
<evidence type="ECO:0000313" key="5">
    <source>
        <dbReference type="Proteomes" id="UP001058072"/>
    </source>
</evidence>
<dbReference type="RefSeq" id="WP_156344107.1">
    <property type="nucleotide sequence ID" value="NZ_CP071249.1"/>
</dbReference>
<keyword evidence="4" id="KW-1185">Reference proteome</keyword>
<dbReference type="Proteomes" id="UP001058016">
    <property type="component" value="Chromosome"/>
</dbReference>
<feature type="transmembrane region" description="Helical" evidence="1">
    <location>
        <begin position="27"/>
        <end position="48"/>
    </location>
</feature>
<dbReference type="AlphaFoldDB" id="A0A9Q9CL19"/>
<dbReference type="Proteomes" id="UP001058072">
    <property type="component" value="Chromosome"/>
</dbReference>
<evidence type="ECO:0000313" key="3">
    <source>
        <dbReference type="EMBL" id="UUF09151.1"/>
    </source>
</evidence>
<name>A0A9Q9CL19_9FIRM</name>
<reference evidence="3 4" key="1">
    <citation type="submission" date="2021-03" db="EMBL/GenBank/DDBJ databases">
        <title>Comparative Genomics and Metabolomics in the genus Turicibacter.</title>
        <authorList>
            <person name="Maki J."/>
            <person name="Looft T."/>
        </authorList>
    </citation>
    <scope>NUCLEOTIDE SEQUENCE</scope>
    <source>
        <strain evidence="3">ISU324</strain>
        <strain evidence="2 4">MMM721</strain>
    </source>
</reference>
<organism evidence="3 5">
    <name type="scientific">Turicibacter bilis</name>
    <dbReference type="NCBI Taxonomy" id="2735723"/>
    <lineage>
        <taxon>Bacteria</taxon>
        <taxon>Bacillati</taxon>
        <taxon>Bacillota</taxon>
        <taxon>Erysipelotrichia</taxon>
        <taxon>Erysipelotrichales</taxon>
        <taxon>Turicibacteraceae</taxon>
        <taxon>Turicibacter</taxon>
    </lineage>
</organism>
<accession>A0A9Q9CL19</accession>
<keyword evidence="1" id="KW-0812">Transmembrane</keyword>
<keyword evidence="1" id="KW-0472">Membrane</keyword>
<gene>
    <name evidence="2" type="ORF">J0J69_09940</name>
    <name evidence="3" type="ORF">J0J70_03935</name>
</gene>
<protein>
    <submittedName>
        <fullName evidence="3">Uncharacterized protein</fullName>
    </submittedName>
</protein>
<keyword evidence="1" id="KW-1133">Transmembrane helix</keyword>
<sequence>MEIVGETNFMMSFFSSILFRLPNLLNLISYFLVIYALILLIKCLKIYIKNNSN</sequence>
<dbReference type="EMBL" id="CP071250">
    <property type="protein sequence ID" value="UUF09151.1"/>
    <property type="molecule type" value="Genomic_DNA"/>
</dbReference>
<evidence type="ECO:0000256" key="1">
    <source>
        <dbReference type="SAM" id="Phobius"/>
    </source>
</evidence>